<dbReference type="AlphaFoldDB" id="A0A5C7A638"/>
<gene>
    <name evidence="1" type="ORF">ES754_11500</name>
</gene>
<organism evidence="1 2">
    <name type="scientific">Psychrobacter frigidicola</name>
    <dbReference type="NCBI Taxonomy" id="45611"/>
    <lineage>
        <taxon>Bacteria</taxon>
        <taxon>Pseudomonadati</taxon>
        <taxon>Pseudomonadota</taxon>
        <taxon>Gammaproteobacteria</taxon>
        <taxon>Moraxellales</taxon>
        <taxon>Moraxellaceae</taxon>
        <taxon>Psychrobacter</taxon>
    </lineage>
</organism>
<dbReference type="Pfam" id="PF11227">
    <property type="entry name" value="DUF3025"/>
    <property type="match status" value="1"/>
</dbReference>
<dbReference type="EMBL" id="VORZ01000004">
    <property type="protein sequence ID" value="TXD96249.1"/>
    <property type="molecule type" value="Genomic_DNA"/>
</dbReference>
<evidence type="ECO:0000313" key="1">
    <source>
        <dbReference type="EMBL" id="TXD96249.1"/>
    </source>
</evidence>
<reference evidence="1 2" key="1">
    <citation type="submission" date="2019-08" db="EMBL/GenBank/DDBJ databases">
        <title>Genome sequence of Psychrobacter frigidicola ACAM304 (type strain).</title>
        <authorList>
            <person name="Bowman J.P."/>
        </authorList>
    </citation>
    <scope>NUCLEOTIDE SEQUENCE [LARGE SCALE GENOMIC DNA]</scope>
    <source>
        <strain evidence="1 2">ACAM 304</strain>
    </source>
</reference>
<dbReference type="Proteomes" id="UP000321903">
    <property type="component" value="Unassembled WGS sequence"/>
</dbReference>
<evidence type="ECO:0000313" key="2">
    <source>
        <dbReference type="Proteomes" id="UP000321903"/>
    </source>
</evidence>
<dbReference type="RefSeq" id="WP_147224345.1">
    <property type="nucleotide sequence ID" value="NZ_CAJGYY010000001.1"/>
</dbReference>
<protein>
    <submittedName>
        <fullName evidence="1">DUF3025 domain-containing protein</fullName>
    </submittedName>
</protein>
<dbReference type="OrthoDB" id="5292474at2"/>
<keyword evidence="2" id="KW-1185">Reference proteome</keyword>
<name>A0A5C7A638_9GAMM</name>
<sequence length="329" mass="36734">MTANTLHSTSSPSITPALDASFAAINWQAPWLHHISQLDYLSQRVAALSQSTNSLGDVAVTLKDSASHSHTFIADLLNTAMTQKTVEYQNQPQTKPMQDNHAHPLKFVSQDALPEGEAYESFIATTGHIPTRENLHDLFNGSIWLTFPKTKALLNYHHMCEISEQGIGASRGRVRDTITVFDENGAILVTAVPSIGEALIDFNWQESLVSTRDEWDKPLAPNENAQVAVYIFGHALLEQLIQPRKSLCAHSVVIQVTQDFFALALPERMSYVDNRLAEQMHTLLSQEAITPRQLAPLPILGVPHFWADNANPDFYEDSRVFRSGRRRKS</sequence>
<proteinExistence type="predicted"/>
<dbReference type="InterPro" id="IPR021390">
    <property type="entry name" value="DUF3025"/>
</dbReference>
<accession>A0A5C7A638</accession>
<comment type="caution">
    <text evidence="1">The sequence shown here is derived from an EMBL/GenBank/DDBJ whole genome shotgun (WGS) entry which is preliminary data.</text>
</comment>